<protein>
    <submittedName>
        <fullName evidence="1">Uncharacterized protein</fullName>
    </submittedName>
</protein>
<organism evidence="1 2">
    <name type="scientific">Pseudothermotoga hypogea DSM 11164 = NBRC 106472</name>
    <dbReference type="NCBI Taxonomy" id="1123384"/>
    <lineage>
        <taxon>Bacteria</taxon>
        <taxon>Thermotogati</taxon>
        <taxon>Thermotogota</taxon>
        <taxon>Thermotogae</taxon>
        <taxon>Thermotogales</taxon>
        <taxon>Thermotogaceae</taxon>
        <taxon>Pseudothermotoga</taxon>
    </lineage>
</organism>
<dbReference type="STRING" id="1123384.AJ81_03645"/>
<sequence>MKKWSLQQVAEYGERFVSEGDRKVTLNFALFEQANVEAVRLIELFSPQKFLIKVTPVNPT</sequence>
<name>A0A0X1KTT1_9THEM</name>
<evidence type="ECO:0000313" key="1">
    <source>
        <dbReference type="EMBL" id="AJC74679.1"/>
    </source>
</evidence>
<dbReference type="Proteomes" id="UP000077469">
    <property type="component" value="Chromosome"/>
</dbReference>
<dbReference type="EMBL" id="CP007141">
    <property type="protein sequence ID" value="AJC74679.1"/>
    <property type="molecule type" value="Genomic_DNA"/>
</dbReference>
<accession>A0A0X1KTT1</accession>
<dbReference type="RefSeq" id="WP_051368793.1">
    <property type="nucleotide sequence ID" value="NC_022795.1"/>
</dbReference>
<evidence type="ECO:0000313" key="2">
    <source>
        <dbReference type="Proteomes" id="UP000077469"/>
    </source>
</evidence>
<proteinExistence type="predicted"/>
<dbReference type="Gene3D" id="3.20.20.70">
    <property type="entry name" value="Aldolase class I"/>
    <property type="match status" value="1"/>
</dbReference>
<dbReference type="PATRIC" id="fig|1123384.7.peg.710"/>
<gene>
    <name evidence="1" type="ORF">AJ81_03645</name>
</gene>
<dbReference type="PaxDb" id="1123384-AJ81_03645"/>
<dbReference type="InterPro" id="IPR013785">
    <property type="entry name" value="Aldolase_TIM"/>
</dbReference>
<keyword evidence="2" id="KW-1185">Reference proteome</keyword>
<dbReference type="KEGG" id="phy:AJ81_03645"/>
<reference evidence="1 2" key="1">
    <citation type="submission" date="2014-01" db="EMBL/GenBank/DDBJ databases">
        <title>Genome sequencing of Thermotog hypogea.</title>
        <authorList>
            <person name="Zhang X."/>
            <person name="Alvare G."/>
            <person name="Fristensky B."/>
            <person name="Chen L."/>
            <person name="Suen T."/>
            <person name="Chen Q."/>
            <person name="Ma K."/>
        </authorList>
    </citation>
    <scope>NUCLEOTIDE SEQUENCE [LARGE SCALE GENOMIC DNA]</scope>
    <source>
        <strain evidence="1 2">DSM 11164</strain>
    </source>
</reference>
<dbReference type="AlphaFoldDB" id="A0A0X1KTT1"/>